<dbReference type="InterPro" id="IPR002035">
    <property type="entry name" value="VWF_A"/>
</dbReference>
<evidence type="ECO:0000259" key="1">
    <source>
        <dbReference type="Pfam" id="PF00092"/>
    </source>
</evidence>
<geneLocation type="plasmid" evidence="2">
    <name>AC5331</name>
</geneLocation>
<protein>
    <recommendedName>
        <fullName evidence="1">VWFA domain-containing protein</fullName>
    </recommendedName>
</protein>
<organism evidence="2">
    <name type="scientific">Citrobacter freundii</name>
    <dbReference type="NCBI Taxonomy" id="546"/>
    <lineage>
        <taxon>Bacteria</taxon>
        <taxon>Pseudomonadati</taxon>
        <taxon>Pseudomonadota</taxon>
        <taxon>Gammaproteobacteria</taxon>
        <taxon>Enterobacterales</taxon>
        <taxon>Enterobacteriaceae</taxon>
        <taxon>Citrobacter</taxon>
        <taxon>Citrobacter freundii complex</taxon>
    </lineage>
</organism>
<dbReference type="Pfam" id="PF00092">
    <property type="entry name" value="VWA"/>
    <property type="match status" value="1"/>
</dbReference>
<evidence type="ECO:0000313" key="2">
    <source>
        <dbReference type="EMBL" id="AOF44096.1"/>
    </source>
</evidence>
<dbReference type="EMBL" id="KX064437">
    <property type="protein sequence ID" value="AOF44096.1"/>
    <property type="molecule type" value="Genomic_DNA"/>
</dbReference>
<name>A0A1B3ISR2_CITFR</name>
<proteinExistence type="predicted"/>
<reference evidence="2" key="1">
    <citation type="submission" date="2016-04" db="EMBL/GenBank/DDBJ databases">
        <title>Draft sequence of AC5331 plasmid from C. freundii 05K0870 strain.</title>
        <authorList>
            <person name="Kang H.-Y."/>
            <person name="Kim S."/>
            <person name="Kim J."/>
        </authorList>
    </citation>
    <scope>NUCLEOTIDE SEQUENCE</scope>
    <source>
        <strain evidence="2">05K0870</strain>
        <plasmid evidence="2">AC5331</plasmid>
    </source>
</reference>
<dbReference type="InterPro" id="IPR036465">
    <property type="entry name" value="vWFA_dom_sf"/>
</dbReference>
<dbReference type="Gene3D" id="3.40.50.410">
    <property type="entry name" value="von Willebrand factor, type A domain"/>
    <property type="match status" value="1"/>
</dbReference>
<dbReference type="AlphaFoldDB" id="A0A1B3ISR2"/>
<accession>A0A1B3ISR2</accession>
<keyword evidence="2" id="KW-0614">Plasmid</keyword>
<feature type="domain" description="VWFA" evidence="1">
    <location>
        <begin position="9"/>
        <end position="53"/>
    </location>
</feature>
<dbReference type="SUPFAM" id="SSF53300">
    <property type="entry name" value="vWA-like"/>
    <property type="match status" value="1"/>
</dbReference>
<sequence length="89" mass="9836">MWYAAFELTKTREERKMLIVVTDGQPQSAPACRSVIDLCERSDVEVIGIGVETTAVSGLFQKNIVIDDAAALQRTLFKLMERSLTAFAA</sequence>